<dbReference type="InterPro" id="IPR010721">
    <property type="entry name" value="UstE-like"/>
</dbReference>
<dbReference type="PANTHER" id="PTHR32251">
    <property type="entry name" value="3-OXO-5-ALPHA-STEROID 4-DEHYDROGENASE"/>
    <property type="match status" value="1"/>
</dbReference>
<feature type="transmembrane region" description="Helical" evidence="1">
    <location>
        <begin position="162"/>
        <end position="182"/>
    </location>
</feature>
<accession>A0ABD3NZU6</accession>
<organism evidence="3 4">
    <name type="scientific">Stephanodiscus triporus</name>
    <dbReference type="NCBI Taxonomy" id="2934178"/>
    <lineage>
        <taxon>Eukaryota</taxon>
        <taxon>Sar</taxon>
        <taxon>Stramenopiles</taxon>
        <taxon>Ochrophyta</taxon>
        <taxon>Bacillariophyta</taxon>
        <taxon>Coscinodiscophyceae</taxon>
        <taxon>Thalassiosirophycidae</taxon>
        <taxon>Stephanodiscales</taxon>
        <taxon>Stephanodiscaceae</taxon>
        <taxon>Stephanodiscus</taxon>
    </lineage>
</organism>
<feature type="transmembrane region" description="Helical" evidence="1">
    <location>
        <begin position="104"/>
        <end position="124"/>
    </location>
</feature>
<name>A0ABD3NZU6_9STRA</name>
<evidence type="ECO:0000313" key="3">
    <source>
        <dbReference type="EMBL" id="KAL3780899.1"/>
    </source>
</evidence>
<feature type="transmembrane region" description="Helical" evidence="1">
    <location>
        <begin position="208"/>
        <end position="227"/>
    </location>
</feature>
<feature type="signal peptide" evidence="2">
    <location>
        <begin position="1"/>
        <end position="29"/>
    </location>
</feature>
<dbReference type="AlphaFoldDB" id="A0ABD3NZU6"/>
<dbReference type="EMBL" id="JALLAZ020001092">
    <property type="protein sequence ID" value="KAL3780899.1"/>
    <property type="molecule type" value="Genomic_DNA"/>
</dbReference>
<reference evidence="3 4" key="1">
    <citation type="submission" date="2024-10" db="EMBL/GenBank/DDBJ databases">
        <title>Updated reference genomes for cyclostephanoid diatoms.</title>
        <authorList>
            <person name="Roberts W.R."/>
            <person name="Alverson A.J."/>
        </authorList>
    </citation>
    <scope>NUCLEOTIDE SEQUENCE [LARGE SCALE GENOMIC DNA]</scope>
    <source>
        <strain evidence="3 4">AJA276-08</strain>
    </source>
</reference>
<dbReference type="PROSITE" id="PS50244">
    <property type="entry name" value="S5A_REDUCTASE"/>
    <property type="match status" value="1"/>
</dbReference>
<gene>
    <name evidence="3" type="ORF">ACHAW5_010734</name>
</gene>
<keyword evidence="1" id="KW-1133">Transmembrane helix</keyword>
<dbReference type="Pfam" id="PF06966">
    <property type="entry name" value="DUF1295"/>
    <property type="match status" value="1"/>
</dbReference>
<proteinExistence type="predicted"/>
<feature type="transmembrane region" description="Helical" evidence="1">
    <location>
        <begin position="303"/>
        <end position="319"/>
    </location>
</feature>
<evidence type="ECO:0000313" key="4">
    <source>
        <dbReference type="Proteomes" id="UP001530315"/>
    </source>
</evidence>
<feature type="chain" id="PRO_5044751198" description="Steroid 5-alpha reductase C-terminal domain-containing protein" evidence="2">
    <location>
        <begin position="30"/>
        <end position="379"/>
    </location>
</feature>
<protein>
    <recommendedName>
        <fullName evidence="5">Steroid 5-alpha reductase C-terminal domain-containing protein</fullName>
    </recommendedName>
</protein>
<keyword evidence="1" id="KW-0812">Transmembrane</keyword>
<feature type="transmembrane region" description="Helical" evidence="1">
    <location>
        <begin position="239"/>
        <end position="260"/>
    </location>
</feature>
<sequence>MVGRALCHASATLSLLILSSFGTPSSAFARPPPVLSISVRHRRDSSERSSTVLRSIRGGDLVTTPSGFSSSAFPSSAFPGVSALAVLPAMADALLRTLATGTPLAALGALYAVSAATVVPLTWYRTGYSFSVGYGLSVATMSAALLRSFAPSSSSALLASPSRFAAQVALAYGLRLAAFIYARERTVEEKRRQFQALDTTSPLKRTPLALAVSLLYAFMASPVLFALRGADGVAAGSAAHGAQAAFACLAALGVILESVADQHKYEAKKRGSNDGKKAGGDDGGELFVGPVNWSYALCRHPNYLGEILHWVGLFGVGSVTFGKSLTAWACGILGLWGILGIMLGASSRLDKKQSEKYGGLAKYEEWKGRVRWSVIPFIK</sequence>
<dbReference type="Gene3D" id="1.20.120.1630">
    <property type="match status" value="1"/>
</dbReference>
<keyword evidence="4" id="KW-1185">Reference proteome</keyword>
<evidence type="ECO:0000256" key="2">
    <source>
        <dbReference type="SAM" id="SignalP"/>
    </source>
</evidence>
<keyword evidence="2" id="KW-0732">Signal</keyword>
<dbReference type="PANTHER" id="PTHR32251:SF15">
    <property type="entry name" value="3-OXO-5-ALPHA-STEROID 4-DEHYDROGENASE (DUF1295)"/>
    <property type="match status" value="1"/>
</dbReference>
<evidence type="ECO:0008006" key="5">
    <source>
        <dbReference type="Google" id="ProtNLM"/>
    </source>
</evidence>
<keyword evidence="1" id="KW-0472">Membrane</keyword>
<comment type="caution">
    <text evidence="3">The sequence shown here is derived from an EMBL/GenBank/DDBJ whole genome shotgun (WGS) entry which is preliminary data.</text>
</comment>
<feature type="transmembrane region" description="Helical" evidence="1">
    <location>
        <begin position="131"/>
        <end position="150"/>
    </location>
</feature>
<dbReference type="Proteomes" id="UP001530315">
    <property type="component" value="Unassembled WGS sequence"/>
</dbReference>
<evidence type="ECO:0000256" key="1">
    <source>
        <dbReference type="SAM" id="Phobius"/>
    </source>
</evidence>
<feature type="transmembrane region" description="Helical" evidence="1">
    <location>
        <begin position="325"/>
        <end position="345"/>
    </location>
</feature>